<evidence type="ECO:0000256" key="1">
    <source>
        <dbReference type="SAM" id="MobiDB-lite"/>
    </source>
</evidence>
<reference evidence="2" key="1">
    <citation type="journal article" date="2020" name="Stud. Mycol.">
        <title>101 Dothideomycetes genomes: a test case for predicting lifestyles and emergence of pathogens.</title>
        <authorList>
            <person name="Haridas S."/>
            <person name="Albert R."/>
            <person name="Binder M."/>
            <person name="Bloem J."/>
            <person name="Labutti K."/>
            <person name="Salamov A."/>
            <person name="Andreopoulos B."/>
            <person name="Baker S."/>
            <person name="Barry K."/>
            <person name="Bills G."/>
            <person name="Bluhm B."/>
            <person name="Cannon C."/>
            <person name="Castanera R."/>
            <person name="Culley D."/>
            <person name="Daum C."/>
            <person name="Ezra D."/>
            <person name="Gonzalez J."/>
            <person name="Henrissat B."/>
            <person name="Kuo A."/>
            <person name="Liang C."/>
            <person name="Lipzen A."/>
            <person name="Lutzoni F."/>
            <person name="Magnuson J."/>
            <person name="Mondo S."/>
            <person name="Nolan M."/>
            <person name="Ohm R."/>
            <person name="Pangilinan J."/>
            <person name="Park H.-J."/>
            <person name="Ramirez L."/>
            <person name="Alfaro M."/>
            <person name="Sun H."/>
            <person name="Tritt A."/>
            <person name="Yoshinaga Y."/>
            <person name="Zwiers L.-H."/>
            <person name="Turgeon B."/>
            <person name="Goodwin S."/>
            <person name="Spatafora J."/>
            <person name="Crous P."/>
            <person name="Grigoriev I."/>
        </authorList>
    </citation>
    <scope>NUCLEOTIDE SEQUENCE</scope>
    <source>
        <strain evidence="2">CBS 123094</strain>
    </source>
</reference>
<name>A0A6A5W7J5_9PLEO</name>
<feature type="compositionally biased region" description="Polar residues" evidence="1">
    <location>
        <begin position="16"/>
        <end position="27"/>
    </location>
</feature>
<gene>
    <name evidence="2" type="ORF">P154DRAFT_605208</name>
</gene>
<dbReference type="PANTHER" id="PTHR42085">
    <property type="entry name" value="F-BOX DOMAIN-CONTAINING PROTEIN"/>
    <property type="match status" value="1"/>
</dbReference>
<organism evidence="2 3">
    <name type="scientific">Amniculicola lignicola CBS 123094</name>
    <dbReference type="NCBI Taxonomy" id="1392246"/>
    <lineage>
        <taxon>Eukaryota</taxon>
        <taxon>Fungi</taxon>
        <taxon>Dikarya</taxon>
        <taxon>Ascomycota</taxon>
        <taxon>Pezizomycotina</taxon>
        <taxon>Dothideomycetes</taxon>
        <taxon>Pleosporomycetidae</taxon>
        <taxon>Pleosporales</taxon>
        <taxon>Amniculicolaceae</taxon>
        <taxon>Amniculicola</taxon>
    </lineage>
</organism>
<dbReference type="EMBL" id="ML977610">
    <property type="protein sequence ID" value="KAF1997742.1"/>
    <property type="molecule type" value="Genomic_DNA"/>
</dbReference>
<dbReference type="PANTHER" id="PTHR42085:SF7">
    <property type="entry name" value="F-BOX DOMAIN-CONTAINING PROTEIN"/>
    <property type="match status" value="1"/>
</dbReference>
<accession>A0A6A5W7J5</accession>
<dbReference type="AlphaFoldDB" id="A0A6A5W7J5"/>
<sequence length="555" mass="63552">MEFPQSLFPSGFFNKKPNQMNSSSSSPKATLLTLPLEVRLQIYSYIFFPPNKPERPPNLILGHDRLAPYEPPITPPICLVSHQLRTETLPEYVKTRAITPWRASTLPSISHWLRSFHDGFQSVRSLDMSLMEVAPPDAGMVIYFILMCTQLRGLRLRLNTRALGQVVSVDGVMETFYLEVLVGHPKIERLELSMVTATTQSDRWSDVTAGFAGTRSSHTGTPRRMRRVYTFCSIQKDLVAAVMERLRVEWTKNGRNVSVSADDMDLKEKSITVSRPRSLSTTIPAFLPPICYVNKQIYVEISLEILSNHHVALQHKDAVVSLLDWLTNIGRSLIDLRHLQLPRQINPEDCIPLIKRCEGLESIHLYVNIPDHFDRSSNEIFHRECLKLWETVILEELKTLRKLREVSLRLIVPFRTLQQHLQLGYHPPHPGMLFSRAKDDLICQFNALGDFVKVVCTVDDFSNLAFRGGAALAFGNEPTTAELLAFNRAALWKKFPEMEQRLDDLDALEPAQALLPRVVGEDDEDEYEHESILDFWVIAESPGFPYRGWTRRMRR</sequence>
<feature type="region of interest" description="Disordered" evidence="1">
    <location>
        <begin position="1"/>
        <end position="27"/>
    </location>
</feature>
<proteinExistence type="predicted"/>
<protein>
    <submittedName>
        <fullName evidence="2">Uncharacterized protein</fullName>
    </submittedName>
</protein>
<dbReference type="InterPro" id="IPR038883">
    <property type="entry name" value="AN11006-like"/>
</dbReference>
<dbReference type="Proteomes" id="UP000799779">
    <property type="component" value="Unassembled WGS sequence"/>
</dbReference>
<evidence type="ECO:0000313" key="3">
    <source>
        <dbReference type="Proteomes" id="UP000799779"/>
    </source>
</evidence>
<dbReference type="OrthoDB" id="10580687at2759"/>
<evidence type="ECO:0000313" key="2">
    <source>
        <dbReference type="EMBL" id="KAF1997742.1"/>
    </source>
</evidence>
<keyword evidence="3" id="KW-1185">Reference proteome</keyword>